<name>A0A6A5U2H1_9PLEO</name>
<proteinExistence type="predicted"/>
<protein>
    <submittedName>
        <fullName evidence="1">Uncharacterized protein</fullName>
    </submittedName>
</protein>
<keyword evidence="2" id="KW-1185">Reference proteome</keyword>
<sequence>MSSSKVGASELLTCGVTVHLGFEFYTEHVKLFYIRRWNKAVASYTDLGFISQLPPSMDPEDVFDTVARSLTVKCREGRIINTNEVNEDLTQHPCLAEAIVALEAKYAKSRSQRSQRASNLEALLVQLGAKPSQASQVHLYDFTKQVKF</sequence>
<gene>
    <name evidence="1" type="ORF">CC80DRAFT_546389</name>
</gene>
<evidence type="ECO:0000313" key="2">
    <source>
        <dbReference type="Proteomes" id="UP000800035"/>
    </source>
</evidence>
<dbReference type="Proteomes" id="UP000800035">
    <property type="component" value="Unassembled WGS sequence"/>
</dbReference>
<evidence type="ECO:0000313" key="1">
    <source>
        <dbReference type="EMBL" id="KAF1958149.1"/>
    </source>
</evidence>
<dbReference type="EMBL" id="ML976987">
    <property type="protein sequence ID" value="KAF1958149.1"/>
    <property type="molecule type" value="Genomic_DNA"/>
</dbReference>
<reference evidence="1" key="1">
    <citation type="journal article" date="2020" name="Stud. Mycol.">
        <title>101 Dothideomycetes genomes: a test case for predicting lifestyles and emergence of pathogens.</title>
        <authorList>
            <person name="Haridas S."/>
            <person name="Albert R."/>
            <person name="Binder M."/>
            <person name="Bloem J."/>
            <person name="Labutti K."/>
            <person name="Salamov A."/>
            <person name="Andreopoulos B."/>
            <person name="Baker S."/>
            <person name="Barry K."/>
            <person name="Bills G."/>
            <person name="Bluhm B."/>
            <person name="Cannon C."/>
            <person name="Castanera R."/>
            <person name="Culley D."/>
            <person name="Daum C."/>
            <person name="Ezra D."/>
            <person name="Gonzalez J."/>
            <person name="Henrissat B."/>
            <person name="Kuo A."/>
            <person name="Liang C."/>
            <person name="Lipzen A."/>
            <person name="Lutzoni F."/>
            <person name="Magnuson J."/>
            <person name="Mondo S."/>
            <person name="Nolan M."/>
            <person name="Ohm R."/>
            <person name="Pangilinan J."/>
            <person name="Park H.-J."/>
            <person name="Ramirez L."/>
            <person name="Alfaro M."/>
            <person name="Sun H."/>
            <person name="Tritt A."/>
            <person name="Yoshinaga Y."/>
            <person name="Zwiers L.-H."/>
            <person name="Turgeon B."/>
            <person name="Goodwin S."/>
            <person name="Spatafora J."/>
            <person name="Crous P."/>
            <person name="Grigoriev I."/>
        </authorList>
    </citation>
    <scope>NUCLEOTIDE SEQUENCE</scope>
    <source>
        <strain evidence="1">CBS 675.92</strain>
    </source>
</reference>
<accession>A0A6A5U2H1</accession>
<organism evidence="1 2">
    <name type="scientific">Byssothecium circinans</name>
    <dbReference type="NCBI Taxonomy" id="147558"/>
    <lineage>
        <taxon>Eukaryota</taxon>
        <taxon>Fungi</taxon>
        <taxon>Dikarya</taxon>
        <taxon>Ascomycota</taxon>
        <taxon>Pezizomycotina</taxon>
        <taxon>Dothideomycetes</taxon>
        <taxon>Pleosporomycetidae</taxon>
        <taxon>Pleosporales</taxon>
        <taxon>Massarineae</taxon>
        <taxon>Massarinaceae</taxon>
        <taxon>Byssothecium</taxon>
    </lineage>
</organism>
<dbReference type="AlphaFoldDB" id="A0A6A5U2H1"/>